<dbReference type="EMBL" id="JAJOMB010000033">
    <property type="protein sequence ID" value="MCD5316694.1"/>
    <property type="molecule type" value="Genomic_DNA"/>
</dbReference>
<reference evidence="2" key="1">
    <citation type="submission" date="2021-11" db="EMBL/GenBank/DDBJ databases">
        <title>Streptomyces corallinus and Kineosporia corallina sp. nov., two new coral-derived marine actinobacteria.</title>
        <authorList>
            <person name="Buangrab K."/>
            <person name="Sutthacheep M."/>
            <person name="Yeemin T."/>
            <person name="Harunari E."/>
            <person name="Igarashi Y."/>
            <person name="Sripreechasak P."/>
            <person name="Kanchanasin P."/>
            <person name="Tanasupawat S."/>
            <person name="Phongsopitanun W."/>
        </authorList>
    </citation>
    <scope>NUCLEOTIDE SEQUENCE</scope>
    <source>
        <strain evidence="2">JCM 31032</strain>
    </source>
</reference>
<dbReference type="Gene3D" id="3.30.420.40">
    <property type="match status" value="2"/>
</dbReference>
<dbReference type="CDD" id="cd23763">
    <property type="entry name" value="ASKHA_ATPase_ROK"/>
    <property type="match status" value="1"/>
</dbReference>
<dbReference type="InterPro" id="IPR043129">
    <property type="entry name" value="ATPase_NBD"/>
</dbReference>
<comment type="similarity">
    <text evidence="1">Belongs to the ROK (NagC/XylR) family.</text>
</comment>
<dbReference type="AlphaFoldDB" id="A0A9X1NMY9"/>
<dbReference type="Pfam" id="PF00480">
    <property type="entry name" value="ROK"/>
    <property type="match status" value="1"/>
</dbReference>
<keyword evidence="3" id="KW-1185">Reference proteome</keyword>
<evidence type="ECO:0000313" key="3">
    <source>
        <dbReference type="Proteomes" id="UP001138997"/>
    </source>
</evidence>
<accession>A0A9X1NMY9</accession>
<dbReference type="Proteomes" id="UP001138997">
    <property type="component" value="Unassembled WGS sequence"/>
</dbReference>
<evidence type="ECO:0000313" key="2">
    <source>
        <dbReference type="EMBL" id="MCD5316694.1"/>
    </source>
</evidence>
<dbReference type="PANTHER" id="PTHR18964">
    <property type="entry name" value="ROK (REPRESSOR, ORF, KINASE) FAMILY"/>
    <property type="match status" value="1"/>
</dbReference>
<dbReference type="RefSeq" id="WP_231449545.1">
    <property type="nucleotide sequence ID" value="NZ_JAJOMB010000033.1"/>
</dbReference>
<dbReference type="PANTHER" id="PTHR18964:SF169">
    <property type="entry name" value="N-ACETYLMANNOSAMINE KINASE"/>
    <property type="match status" value="1"/>
</dbReference>
<proteinExistence type="inferred from homology"/>
<evidence type="ECO:0000256" key="1">
    <source>
        <dbReference type="ARBA" id="ARBA00006479"/>
    </source>
</evidence>
<dbReference type="SUPFAM" id="SSF53067">
    <property type="entry name" value="Actin-like ATPase domain"/>
    <property type="match status" value="1"/>
</dbReference>
<organism evidence="2 3">
    <name type="scientific">Kineosporia babensis</name>
    <dbReference type="NCBI Taxonomy" id="499548"/>
    <lineage>
        <taxon>Bacteria</taxon>
        <taxon>Bacillati</taxon>
        <taxon>Actinomycetota</taxon>
        <taxon>Actinomycetes</taxon>
        <taxon>Kineosporiales</taxon>
        <taxon>Kineosporiaceae</taxon>
        <taxon>Kineosporia</taxon>
    </lineage>
</organism>
<comment type="caution">
    <text evidence="2">The sequence shown here is derived from an EMBL/GenBank/DDBJ whole genome shotgun (WGS) entry which is preliminary data.</text>
</comment>
<name>A0A9X1NMY9_9ACTN</name>
<dbReference type="InterPro" id="IPR000600">
    <property type="entry name" value="ROK"/>
</dbReference>
<protein>
    <submittedName>
        <fullName evidence="2">ROK family protein</fullName>
    </submittedName>
</protein>
<sequence length="286" mass="29848">MTVAVVEVGGSHLTAALVTLEPPAVLRSRRWHVDPDISAEAFMDVMLEGAHWLAPGAGAPWGIAMPGPFDYPAGIGRFENVGKFEALNGFDIRAAFAARLPDTPGRIVFLNDADSFGLGEFTAGAAEGFRRAICLTLGTGVGSAFIADGVAMSSGPGVPPDGEAHFIVWGGAELEETMSRRAIRRAYLERTGADLDVHEIADLARRGPGVAASVLEHAFQALGEAMSPYVRDFGAEVLVLGGSIAGSFDLIEAPLRKGLARDVVLRVAADPENAPLIGAAAHASRP</sequence>
<gene>
    <name evidence="2" type="ORF">LR394_37935</name>
</gene>